<dbReference type="PANTHER" id="PTHR45947:SF3">
    <property type="entry name" value="SULFOQUINOVOSYL TRANSFERASE SQD2"/>
    <property type="match status" value="1"/>
</dbReference>
<evidence type="ECO:0000313" key="3">
    <source>
        <dbReference type="EMBL" id="TGE71789.1"/>
    </source>
</evidence>
<evidence type="ECO:0000313" key="4">
    <source>
        <dbReference type="Proteomes" id="UP000297646"/>
    </source>
</evidence>
<organism evidence="3 4">
    <name type="scientific">Weissella confusa</name>
    <name type="common">Lactobacillus confusus</name>
    <dbReference type="NCBI Taxonomy" id="1583"/>
    <lineage>
        <taxon>Bacteria</taxon>
        <taxon>Bacillati</taxon>
        <taxon>Bacillota</taxon>
        <taxon>Bacilli</taxon>
        <taxon>Lactobacillales</taxon>
        <taxon>Lactobacillaceae</taxon>
        <taxon>Weissella</taxon>
    </lineage>
</organism>
<dbReference type="InterPro" id="IPR001296">
    <property type="entry name" value="Glyco_trans_1"/>
</dbReference>
<dbReference type="EMBL" id="PVSN01000053">
    <property type="protein sequence ID" value="TGE71789.1"/>
    <property type="molecule type" value="Genomic_DNA"/>
</dbReference>
<evidence type="ECO:0000259" key="1">
    <source>
        <dbReference type="Pfam" id="PF00534"/>
    </source>
</evidence>
<dbReference type="Pfam" id="PF13439">
    <property type="entry name" value="Glyco_transf_4"/>
    <property type="match status" value="1"/>
</dbReference>
<sequence>MKILFVNTVGFTRNGISTMVMNLSEQMSYDPNVTVSVVSNGPYATDYLSYLDDLGIPAYVLNRSQKHIIKYIRSLRKIIRDNKIDVLYVHGNSATMLFDVLATLGTKTIRVIHTHNEATDHPFITKLLTPFLRKIYNIGYSVNDVSGEKLFGKKEYRVVKNGVFLDRYDVNQDEVQRIQQLNKKDNEPLLVQVGTFSEQKNYEFTIRMLSNLRDKRVAFKALLIGEGPLIKEIQQMAKEHRLENNVTFLQPQPNIQNYLAASDAVLFPSLFEPFGLVALEAQLVGSRVLVSDAFTKSLELSSNISFLQLDEKVWSEKISNIINDRLNQFELVDGGNVREEAKEKGFDIRDVTVEILEEFLENVDEK</sequence>
<evidence type="ECO:0008006" key="5">
    <source>
        <dbReference type="Google" id="ProtNLM"/>
    </source>
</evidence>
<dbReference type="InterPro" id="IPR028098">
    <property type="entry name" value="Glyco_trans_4-like_N"/>
</dbReference>
<dbReference type="OrthoDB" id="9804196at2"/>
<protein>
    <recommendedName>
        <fullName evidence="5">Glycosyltransferase family 1 protein</fullName>
    </recommendedName>
</protein>
<dbReference type="GO" id="GO:0016757">
    <property type="term" value="F:glycosyltransferase activity"/>
    <property type="evidence" value="ECO:0007669"/>
    <property type="project" value="InterPro"/>
</dbReference>
<dbReference type="Pfam" id="PF00534">
    <property type="entry name" value="Glycos_transf_1"/>
    <property type="match status" value="1"/>
</dbReference>
<reference evidence="3 4" key="1">
    <citation type="submission" date="2018-03" db="EMBL/GenBank/DDBJ databases">
        <title>Genome sequencing of Weissella confusa isolates.</title>
        <authorList>
            <person name="Kajala I."/>
            <person name="Baruah R."/>
            <person name="Bergsveinson J."/>
            <person name="Juvonen R."/>
            <person name="Ziola B."/>
        </authorList>
    </citation>
    <scope>NUCLEOTIDE SEQUENCE [LARGE SCALE GENOMIC DNA]</scope>
    <source>
        <strain evidence="3 4">VTT E-062653</strain>
    </source>
</reference>
<feature type="domain" description="Glycosyl transferase family 1" evidence="1">
    <location>
        <begin position="178"/>
        <end position="294"/>
    </location>
</feature>
<gene>
    <name evidence="3" type="ORF">C6P11_07780</name>
</gene>
<dbReference type="PANTHER" id="PTHR45947">
    <property type="entry name" value="SULFOQUINOVOSYL TRANSFERASE SQD2"/>
    <property type="match status" value="1"/>
</dbReference>
<dbReference type="Proteomes" id="UP000297646">
    <property type="component" value="Unassembled WGS sequence"/>
</dbReference>
<evidence type="ECO:0000259" key="2">
    <source>
        <dbReference type="Pfam" id="PF13439"/>
    </source>
</evidence>
<feature type="domain" description="Glycosyltransferase subfamily 4-like N-terminal" evidence="2">
    <location>
        <begin position="14"/>
        <end position="137"/>
    </location>
</feature>
<dbReference type="SUPFAM" id="SSF53756">
    <property type="entry name" value="UDP-Glycosyltransferase/glycogen phosphorylase"/>
    <property type="match status" value="1"/>
</dbReference>
<dbReference type="AlphaFoldDB" id="A0A4Z0RXT6"/>
<dbReference type="InterPro" id="IPR050194">
    <property type="entry name" value="Glycosyltransferase_grp1"/>
</dbReference>
<name>A0A4Z0RXT6_WEICO</name>
<accession>A0A4Z0RXT6</accession>
<dbReference type="RefSeq" id="WP_135520083.1">
    <property type="nucleotide sequence ID" value="NZ_PVSN01000053.1"/>
</dbReference>
<comment type="caution">
    <text evidence="3">The sequence shown here is derived from an EMBL/GenBank/DDBJ whole genome shotgun (WGS) entry which is preliminary data.</text>
</comment>
<dbReference type="Gene3D" id="3.40.50.2000">
    <property type="entry name" value="Glycogen Phosphorylase B"/>
    <property type="match status" value="2"/>
</dbReference>
<proteinExistence type="predicted"/>